<organism evidence="9 10">
    <name type="scientific">Artemisia annua</name>
    <name type="common">Sweet wormwood</name>
    <dbReference type="NCBI Taxonomy" id="35608"/>
    <lineage>
        <taxon>Eukaryota</taxon>
        <taxon>Viridiplantae</taxon>
        <taxon>Streptophyta</taxon>
        <taxon>Embryophyta</taxon>
        <taxon>Tracheophyta</taxon>
        <taxon>Spermatophyta</taxon>
        <taxon>Magnoliopsida</taxon>
        <taxon>eudicotyledons</taxon>
        <taxon>Gunneridae</taxon>
        <taxon>Pentapetalae</taxon>
        <taxon>asterids</taxon>
        <taxon>campanulids</taxon>
        <taxon>Asterales</taxon>
        <taxon>Asteraceae</taxon>
        <taxon>Asteroideae</taxon>
        <taxon>Anthemideae</taxon>
        <taxon>Artemisiinae</taxon>
        <taxon>Artemisia</taxon>
    </lineage>
</organism>
<proteinExistence type="inferred from homology"/>
<dbReference type="Gene3D" id="1.10.10.10">
    <property type="entry name" value="Winged helix-like DNA-binding domain superfamily/Winged helix DNA-binding domain"/>
    <property type="match status" value="2"/>
</dbReference>
<dbReference type="FunFam" id="3.80.10.10:FF:001428">
    <property type="entry name" value="Probable disease resistance protein At5g04720"/>
    <property type="match status" value="1"/>
</dbReference>
<dbReference type="GO" id="GO:0005524">
    <property type="term" value="F:ATP binding"/>
    <property type="evidence" value="ECO:0007669"/>
    <property type="project" value="UniProtKB-KW"/>
</dbReference>
<comment type="caution">
    <text evidence="9">The sequence shown here is derived from an EMBL/GenBank/DDBJ whole genome shotgun (WGS) entry which is preliminary data.</text>
</comment>
<evidence type="ECO:0000256" key="5">
    <source>
        <dbReference type="ARBA" id="ARBA00022821"/>
    </source>
</evidence>
<dbReference type="Proteomes" id="UP000245207">
    <property type="component" value="Unassembled WGS sequence"/>
</dbReference>
<dbReference type="AlphaFoldDB" id="A0A2U1L9K0"/>
<dbReference type="PROSITE" id="PS51153">
    <property type="entry name" value="RPW8"/>
    <property type="match status" value="1"/>
</dbReference>
<comment type="similarity">
    <text evidence="1">Belongs to the disease resistance NB-LRR family.</text>
</comment>
<dbReference type="Gene3D" id="3.80.10.10">
    <property type="entry name" value="Ribonuclease Inhibitor"/>
    <property type="match status" value="2"/>
</dbReference>
<gene>
    <name evidence="9" type="ORF">CTI12_AA518200</name>
</gene>
<protein>
    <submittedName>
        <fullName evidence="9">Disease resistance protein</fullName>
    </submittedName>
</protein>
<keyword evidence="5" id="KW-0611">Plant defense</keyword>
<dbReference type="SUPFAM" id="SSF52047">
    <property type="entry name" value="RNI-like"/>
    <property type="match status" value="2"/>
</dbReference>
<dbReference type="InterPro" id="IPR002182">
    <property type="entry name" value="NB-ARC"/>
</dbReference>
<dbReference type="PANTHER" id="PTHR36766">
    <property type="entry name" value="PLANT BROAD-SPECTRUM MILDEW RESISTANCE PROTEIN RPW8"/>
    <property type="match status" value="1"/>
</dbReference>
<evidence type="ECO:0000259" key="8">
    <source>
        <dbReference type="PROSITE" id="PS51153"/>
    </source>
</evidence>
<dbReference type="PRINTS" id="PR00364">
    <property type="entry name" value="DISEASERSIST"/>
</dbReference>
<dbReference type="Pfam" id="PF00931">
    <property type="entry name" value="NB-ARC"/>
    <property type="match status" value="1"/>
</dbReference>
<dbReference type="GO" id="GO:0006952">
    <property type="term" value="P:defense response"/>
    <property type="evidence" value="ECO:0007669"/>
    <property type="project" value="UniProtKB-KW"/>
</dbReference>
<keyword evidence="4" id="KW-0547">Nucleotide-binding</keyword>
<dbReference type="OrthoDB" id="2016095at2759"/>
<dbReference type="EMBL" id="PKPP01010669">
    <property type="protein sequence ID" value="PWA45621.1"/>
    <property type="molecule type" value="Genomic_DNA"/>
</dbReference>
<dbReference type="PANTHER" id="PTHR36766:SF3">
    <property type="entry name" value="RPW8 DOMAIN-CONTAINING PROTEIN"/>
    <property type="match status" value="1"/>
</dbReference>
<evidence type="ECO:0000256" key="7">
    <source>
        <dbReference type="SAM" id="Coils"/>
    </source>
</evidence>
<keyword evidence="3" id="KW-0677">Repeat</keyword>
<dbReference type="InterPro" id="IPR032675">
    <property type="entry name" value="LRR_dom_sf"/>
</dbReference>
<evidence type="ECO:0000256" key="2">
    <source>
        <dbReference type="ARBA" id="ARBA00022614"/>
    </source>
</evidence>
<dbReference type="SUPFAM" id="SSF52540">
    <property type="entry name" value="P-loop containing nucleoside triphosphate hydrolases"/>
    <property type="match status" value="2"/>
</dbReference>
<feature type="coiled-coil region" evidence="7">
    <location>
        <begin position="152"/>
        <end position="179"/>
    </location>
</feature>
<dbReference type="Gene3D" id="1.10.8.430">
    <property type="entry name" value="Helical domain of apoptotic protease-activating factors"/>
    <property type="match status" value="2"/>
</dbReference>
<name>A0A2U1L9K0_ARTAN</name>
<reference evidence="9 10" key="1">
    <citation type="journal article" date="2018" name="Mol. Plant">
        <title>The genome of Artemisia annua provides insight into the evolution of Asteraceae family and artemisinin biosynthesis.</title>
        <authorList>
            <person name="Shen Q."/>
            <person name="Zhang L."/>
            <person name="Liao Z."/>
            <person name="Wang S."/>
            <person name="Yan T."/>
            <person name="Shi P."/>
            <person name="Liu M."/>
            <person name="Fu X."/>
            <person name="Pan Q."/>
            <person name="Wang Y."/>
            <person name="Lv Z."/>
            <person name="Lu X."/>
            <person name="Zhang F."/>
            <person name="Jiang W."/>
            <person name="Ma Y."/>
            <person name="Chen M."/>
            <person name="Hao X."/>
            <person name="Li L."/>
            <person name="Tang Y."/>
            <person name="Lv G."/>
            <person name="Zhou Y."/>
            <person name="Sun X."/>
            <person name="Brodelius P.E."/>
            <person name="Rose J.K.C."/>
            <person name="Tang K."/>
        </authorList>
    </citation>
    <scope>NUCLEOTIDE SEQUENCE [LARGE SCALE GENOMIC DNA]</scope>
    <source>
        <strain evidence="10">cv. Huhao1</strain>
        <tissue evidence="9">Leaf</tissue>
    </source>
</reference>
<accession>A0A2U1L9K0</accession>
<dbReference type="InterPro" id="IPR027417">
    <property type="entry name" value="P-loop_NTPase"/>
</dbReference>
<dbReference type="InterPro" id="IPR042197">
    <property type="entry name" value="Apaf_helical"/>
</dbReference>
<keyword evidence="6" id="KW-0067">ATP-binding</keyword>
<dbReference type="Gene3D" id="3.40.50.300">
    <property type="entry name" value="P-loop containing nucleotide triphosphate hydrolases"/>
    <property type="match status" value="2"/>
</dbReference>
<sequence>MVIVNNLFNPNSFTQQVPFQSSEDAQNKLERFFRENVSGPILLVLDDVWSESLIKNFEFDIQSYRVVVTSRMLIKRYSIFKFDPLSDEDAETLFRRSAKPSPTINKNLVNQMVTCCKKHPLTLSVVGGSLEGEEEPVWRHMIRKLSKGHSVLDLNEEVLKRLETSFTALEENLKECYLDFGLFLEDQRIPASALLNMWVHLYDHDDEGIDTLAKICQLSYRNLVSITTTEFKKDLPPIVDYCEQQFVTQHDLLRQLAINLNSKLPIAQRPRLLISAQEDLLTTNVPGKDLPVSLESVKEPMQARILSISTGESFSSRWCDMKVPEVEVLVLNLMSETYTLPDFLKEMQKMTVLNVTNYGIYPTSFENLNVLGCLSNLTRIRLERVTVSSLIRSTLALQNIKKVSFIMCKVGNAFQELCSDSVNVWPKLAEIEMDYCHDLVDFPSILLIYVASVTYNFKPQLKQLKATLDRINPIIEEIHNLNLQLDRSRSQCEMFADETEEAKKLVYKCLKIKWNLFKRFTHSLKLKEVDATLLRFFNIDVQADQSRDIKRTLVTVNKFGEQIGEQIGQVHDSLRSLTIDMKNFEQTFSSGSMSFSARRGDAGFERERFGWSVPRLPRGIVAFKEPLEKLKAKVVVVSAAGGCGKTTLVKMLCHDSGIQGLHLTRFDTNFSYSRTEKFGTNVFFVTVSETPNFMVIVNNLFNPNSFTQQVPFQSSEDAQNKLERFFRENVSGPILLVLDDVWSESLIKNFEFDIQSYRVVVTSRMLIKRYSIFKFDPLSDEDAETLFRRSAKPSPTISKNLVNQMVTCCKKHPLTLSVVGGSLEGEEEPVWRHMIRKLSKGHSVLDLNEEVLKRLETSFTALEENLKECYLDFGLFLEDQRIPASALLNMWVHLYDHDDEGIDTLAKICQLSYRNLVSITTTEFKKDLPPIVDYCEQQFVTQHDLLRQLAINLNSKLPIAQRPRLLISAQEDLLTTNVPGKDLPVSLESVKEPMQARILSISTGESFSSRWCDMKVPEVEVLVLNLMSETYTLPDFLKEMQKMTVLNVTNYGIYPTSFENLNVLGCLSNLTRIRLERVTVSSLIRSTLALQNIKKVSFIMCKVGNAFQELCSDSVNVWPKLAEIEMDYCHDLVDFPSILCSSVYLKKVSITNCNEMSEISEEFGKLTSLEVLSLRSCTKLEKLPESITNIQKLSILDISDCLSLSELPEEFGNLVGLRTIYMKGCSGIHELPYSVESLSNIQVTCNEEISYHWKDFSNVKINVVEEDRLETLMRII</sequence>
<evidence type="ECO:0000256" key="1">
    <source>
        <dbReference type="ARBA" id="ARBA00008894"/>
    </source>
</evidence>
<keyword evidence="7" id="KW-0175">Coiled coil</keyword>
<keyword evidence="2" id="KW-0433">Leucine-rich repeat</keyword>
<evidence type="ECO:0000256" key="3">
    <source>
        <dbReference type="ARBA" id="ARBA00022737"/>
    </source>
</evidence>
<feature type="coiled-coil region" evidence="7">
    <location>
        <begin position="845"/>
        <end position="872"/>
    </location>
</feature>
<dbReference type="InterPro" id="IPR008808">
    <property type="entry name" value="Powdery_mildew-R_dom"/>
</dbReference>
<evidence type="ECO:0000313" key="9">
    <source>
        <dbReference type="EMBL" id="PWA45621.1"/>
    </source>
</evidence>
<evidence type="ECO:0000256" key="6">
    <source>
        <dbReference type="ARBA" id="ARBA00022840"/>
    </source>
</evidence>
<dbReference type="InterPro" id="IPR036388">
    <property type="entry name" value="WH-like_DNA-bd_sf"/>
</dbReference>
<dbReference type="Pfam" id="PF05659">
    <property type="entry name" value="RPW8"/>
    <property type="match status" value="1"/>
</dbReference>
<dbReference type="GO" id="GO:0043531">
    <property type="term" value="F:ADP binding"/>
    <property type="evidence" value="ECO:0007669"/>
    <property type="project" value="InterPro"/>
</dbReference>
<keyword evidence="10" id="KW-1185">Reference proteome</keyword>
<evidence type="ECO:0000313" key="10">
    <source>
        <dbReference type="Proteomes" id="UP000245207"/>
    </source>
</evidence>
<feature type="domain" description="RPW8" evidence="8">
    <location>
        <begin position="426"/>
        <end position="575"/>
    </location>
</feature>
<evidence type="ECO:0000256" key="4">
    <source>
        <dbReference type="ARBA" id="ARBA00022741"/>
    </source>
</evidence>